<evidence type="ECO:0000313" key="8">
    <source>
        <dbReference type="Proteomes" id="UP000193411"/>
    </source>
</evidence>
<dbReference type="GO" id="GO:0016491">
    <property type="term" value="F:oxidoreductase activity"/>
    <property type="evidence" value="ECO:0007669"/>
    <property type="project" value="InterPro"/>
</dbReference>
<evidence type="ECO:0000256" key="1">
    <source>
        <dbReference type="ARBA" id="ARBA00022723"/>
    </source>
</evidence>
<dbReference type="OrthoDB" id="6132182at2759"/>
<dbReference type="PRINTS" id="PR00092">
    <property type="entry name" value="TYROSINASE"/>
</dbReference>
<evidence type="ECO:0000259" key="5">
    <source>
        <dbReference type="PROSITE" id="PS00497"/>
    </source>
</evidence>
<organism evidence="7 8">
    <name type="scientific">Catenaria anguillulae PL171</name>
    <dbReference type="NCBI Taxonomy" id="765915"/>
    <lineage>
        <taxon>Eukaryota</taxon>
        <taxon>Fungi</taxon>
        <taxon>Fungi incertae sedis</taxon>
        <taxon>Blastocladiomycota</taxon>
        <taxon>Blastocladiomycetes</taxon>
        <taxon>Blastocladiales</taxon>
        <taxon>Catenariaceae</taxon>
        <taxon>Catenaria</taxon>
    </lineage>
</organism>
<dbReference type="PROSITE" id="PS00498">
    <property type="entry name" value="TYROSINASE_2"/>
    <property type="match status" value="1"/>
</dbReference>
<evidence type="ECO:0000259" key="6">
    <source>
        <dbReference type="PROSITE" id="PS00498"/>
    </source>
</evidence>
<evidence type="ECO:0000256" key="3">
    <source>
        <dbReference type="SAM" id="MobiDB-lite"/>
    </source>
</evidence>
<feature type="signal peptide" evidence="4">
    <location>
        <begin position="1"/>
        <end position="20"/>
    </location>
</feature>
<feature type="chain" id="PRO_5013277044" description="Tyrosinase copper-binding domain-containing protein" evidence="4">
    <location>
        <begin position="21"/>
        <end position="444"/>
    </location>
</feature>
<dbReference type="EMBL" id="MCFL01000038">
    <property type="protein sequence ID" value="ORZ33164.1"/>
    <property type="molecule type" value="Genomic_DNA"/>
</dbReference>
<name>A0A1Y2HGN7_9FUNG</name>
<feature type="region of interest" description="Disordered" evidence="3">
    <location>
        <begin position="268"/>
        <end position="329"/>
    </location>
</feature>
<dbReference type="InterPro" id="IPR050316">
    <property type="entry name" value="Tyrosinase/Hemocyanin"/>
</dbReference>
<dbReference type="AlphaFoldDB" id="A0A1Y2HGN7"/>
<dbReference type="PANTHER" id="PTHR11474">
    <property type="entry name" value="TYROSINASE FAMILY MEMBER"/>
    <property type="match status" value="1"/>
</dbReference>
<evidence type="ECO:0000256" key="4">
    <source>
        <dbReference type="SAM" id="SignalP"/>
    </source>
</evidence>
<protein>
    <recommendedName>
        <fullName evidence="5 6">Tyrosinase copper-binding domain-containing protein</fullName>
    </recommendedName>
</protein>
<sequence length="444" mass="46665">MTSLLHTLLILALVAASAHTQSCGPLRFRKELRDLTPAELTGMHRAFGELFKKGRIQHYVTMHQSNSDTSHNSPLFLSWHRAMLFQFEKEFVAETGGALSALPYWASTLDAANPAGSPVFSEPYFGSSSGCLAGRYGDWKKRDGSCVRRGLRQGAWMVEPVEAILARASRNSYAEFSSYVEFTGHASVHNGVGGDMANLLNSPWDPLFWMHHNGVDRTWARWQGQSAANAAMYDGTFNGKQVSASDDIMGLPARQVLDHVNGLCYRFAEPGQGRTTPGGGSGSTSSAPSSTSTGSASRPATPTATTSGAADPTATPPATNGNLPPGLTQIPQLAQFDPEFIKSFKIPADRLNATLAATKVATEFANRMLAEGKQLPKLEELKNLNLGPIESILAQAGKAVSGESGNGGASGGAGGKSVAVKSGPVEVGFVAGVVAIAAAVAGMV</sequence>
<proteinExistence type="predicted"/>
<keyword evidence="4" id="KW-0732">Signal</keyword>
<reference evidence="7 8" key="1">
    <citation type="submission" date="2016-07" db="EMBL/GenBank/DDBJ databases">
        <title>Pervasive Adenine N6-methylation of Active Genes in Fungi.</title>
        <authorList>
            <consortium name="DOE Joint Genome Institute"/>
            <person name="Mondo S.J."/>
            <person name="Dannebaum R.O."/>
            <person name="Kuo R.C."/>
            <person name="Labutti K."/>
            <person name="Haridas S."/>
            <person name="Kuo A."/>
            <person name="Salamov A."/>
            <person name="Ahrendt S.R."/>
            <person name="Lipzen A."/>
            <person name="Sullivan W."/>
            <person name="Andreopoulos W.B."/>
            <person name="Clum A."/>
            <person name="Lindquist E."/>
            <person name="Daum C."/>
            <person name="Ramamoorthy G.K."/>
            <person name="Gryganskyi A."/>
            <person name="Culley D."/>
            <person name="Magnuson J.K."/>
            <person name="James T.Y."/>
            <person name="O'Malley M.A."/>
            <person name="Stajich J.E."/>
            <person name="Spatafora J.W."/>
            <person name="Visel A."/>
            <person name="Grigoriev I.V."/>
        </authorList>
    </citation>
    <scope>NUCLEOTIDE SEQUENCE [LARGE SCALE GENOMIC DNA]</scope>
    <source>
        <strain evidence="7 8">PL171</strain>
    </source>
</reference>
<gene>
    <name evidence="7" type="ORF">BCR44DRAFT_49196</name>
</gene>
<comment type="caution">
    <text evidence="7">The sequence shown here is derived from an EMBL/GenBank/DDBJ whole genome shotgun (WGS) entry which is preliminary data.</text>
</comment>
<dbReference type="GO" id="GO:0046872">
    <property type="term" value="F:metal ion binding"/>
    <property type="evidence" value="ECO:0007669"/>
    <property type="project" value="UniProtKB-KW"/>
</dbReference>
<keyword evidence="2" id="KW-0186">Copper</keyword>
<evidence type="ECO:0000313" key="7">
    <source>
        <dbReference type="EMBL" id="ORZ33164.1"/>
    </source>
</evidence>
<keyword evidence="1" id="KW-0479">Metal-binding</keyword>
<accession>A0A1Y2HGN7</accession>
<dbReference type="Proteomes" id="UP000193411">
    <property type="component" value="Unassembled WGS sequence"/>
</dbReference>
<feature type="domain" description="Tyrosinase copper-binding" evidence="5">
    <location>
        <begin position="71"/>
        <end position="88"/>
    </location>
</feature>
<evidence type="ECO:0000256" key="2">
    <source>
        <dbReference type="ARBA" id="ARBA00023008"/>
    </source>
</evidence>
<keyword evidence="8" id="KW-1185">Reference proteome</keyword>
<feature type="domain" description="Tyrosinase copper-binding" evidence="6">
    <location>
        <begin position="205"/>
        <end position="216"/>
    </location>
</feature>
<dbReference type="STRING" id="765915.A0A1Y2HGN7"/>
<dbReference type="InterPro" id="IPR008922">
    <property type="entry name" value="Di-copper_centre_dom_sf"/>
</dbReference>
<dbReference type="Pfam" id="PF00264">
    <property type="entry name" value="Tyrosinase"/>
    <property type="match status" value="2"/>
</dbReference>
<feature type="compositionally biased region" description="Low complexity" evidence="3">
    <location>
        <begin position="283"/>
        <end position="319"/>
    </location>
</feature>
<dbReference type="InterPro" id="IPR002227">
    <property type="entry name" value="Tyrosinase_Cu-bd"/>
</dbReference>
<dbReference type="Gene3D" id="1.10.1280.10">
    <property type="entry name" value="Di-copper center containing domain from catechol oxidase"/>
    <property type="match status" value="1"/>
</dbReference>
<dbReference type="PROSITE" id="PS00497">
    <property type="entry name" value="TYROSINASE_1"/>
    <property type="match status" value="1"/>
</dbReference>
<dbReference type="SUPFAM" id="SSF48056">
    <property type="entry name" value="Di-copper centre-containing domain"/>
    <property type="match status" value="1"/>
</dbReference>
<dbReference type="PANTHER" id="PTHR11474:SF126">
    <property type="entry name" value="TYROSINASE-LIKE PROTEIN TYR-1-RELATED"/>
    <property type="match status" value="1"/>
</dbReference>